<evidence type="ECO:0000256" key="2">
    <source>
        <dbReference type="ARBA" id="ARBA00023002"/>
    </source>
</evidence>
<dbReference type="AlphaFoldDB" id="A0A090QL04"/>
<organism evidence="3 4">
    <name type="scientific">Photobacterium aphoticum</name>
    <dbReference type="NCBI Taxonomy" id="754436"/>
    <lineage>
        <taxon>Bacteria</taxon>
        <taxon>Pseudomonadati</taxon>
        <taxon>Pseudomonadota</taxon>
        <taxon>Gammaproteobacteria</taxon>
        <taxon>Vibrionales</taxon>
        <taxon>Vibrionaceae</taxon>
        <taxon>Photobacterium</taxon>
    </lineage>
</organism>
<dbReference type="PANTHER" id="PTHR24321:SF8">
    <property type="entry name" value="ESTRADIOL 17-BETA-DEHYDROGENASE 8-RELATED"/>
    <property type="match status" value="1"/>
</dbReference>
<dbReference type="PANTHER" id="PTHR24321">
    <property type="entry name" value="DEHYDROGENASES, SHORT CHAIN"/>
    <property type="match status" value="1"/>
</dbReference>
<comment type="similarity">
    <text evidence="1">Belongs to the short-chain dehydrogenases/reductases (SDR) family.</text>
</comment>
<comment type="caution">
    <text evidence="3">The sequence shown here is derived from an EMBL/GenBank/DDBJ whole genome shotgun (WGS) entry which is preliminary data.</text>
</comment>
<dbReference type="SUPFAM" id="SSF51735">
    <property type="entry name" value="NAD(P)-binding Rossmann-fold domains"/>
    <property type="match status" value="1"/>
</dbReference>
<dbReference type="Proteomes" id="UP000029227">
    <property type="component" value="Unassembled WGS sequence"/>
</dbReference>
<name>A0A090QL04_9GAMM</name>
<dbReference type="Pfam" id="PF13561">
    <property type="entry name" value="adh_short_C2"/>
    <property type="match status" value="1"/>
</dbReference>
<dbReference type="Gene3D" id="3.40.50.720">
    <property type="entry name" value="NAD(P)-binding Rossmann-like Domain"/>
    <property type="match status" value="1"/>
</dbReference>
<dbReference type="InterPro" id="IPR002347">
    <property type="entry name" value="SDR_fam"/>
</dbReference>
<evidence type="ECO:0000313" key="4">
    <source>
        <dbReference type="Proteomes" id="UP000029227"/>
    </source>
</evidence>
<dbReference type="PRINTS" id="PR00081">
    <property type="entry name" value="GDHRDH"/>
</dbReference>
<sequence length="185" mass="20255">MAIESEVEALIDDIIRQHGRLDSVINNAAIADPYNAPLETLDLSYWHKVMAVNLTAPLLVTKYSLPHLRKQQGAVINMSSTRALQSEPNTEAYSASKGGIVALTHSLAISLGPDVRVNCISPGWIDVINDPLRPIDHEQHPVGRVGMPDDIAGLVKFLISEDARFITGQNFVVDGGMTKKMIYQE</sequence>
<dbReference type="PROSITE" id="PS00061">
    <property type="entry name" value="ADH_SHORT"/>
    <property type="match status" value="1"/>
</dbReference>
<protein>
    <submittedName>
        <fullName evidence="3">Oxidoreductase</fullName>
    </submittedName>
</protein>
<proteinExistence type="inferred from homology"/>
<accession>A0A090QL04</accession>
<dbReference type="GO" id="GO:0016491">
    <property type="term" value="F:oxidoreductase activity"/>
    <property type="evidence" value="ECO:0007669"/>
    <property type="project" value="UniProtKB-KW"/>
</dbReference>
<evidence type="ECO:0000256" key="1">
    <source>
        <dbReference type="ARBA" id="ARBA00006484"/>
    </source>
</evidence>
<dbReference type="InterPro" id="IPR020904">
    <property type="entry name" value="Sc_DH/Rdtase_CS"/>
</dbReference>
<keyword evidence="2" id="KW-0560">Oxidoreductase</keyword>
<evidence type="ECO:0000313" key="3">
    <source>
        <dbReference type="EMBL" id="GAL03591.1"/>
    </source>
</evidence>
<gene>
    <name evidence="3" type="ORF">JCM19237_6485</name>
</gene>
<dbReference type="STRING" id="754436.JCM19237_6485"/>
<dbReference type="PRINTS" id="PR00080">
    <property type="entry name" value="SDRFAMILY"/>
</dbReference>
<dbReference type="EMBL" id="BBMN01000002">
    <property type="protein sequence ID" value="GAL03591.1"/>
    <property type="molecule type" value="Genomic_DNA"/>
</dbReference>
<dbReference type="eggNOG" id="COG1028">
    <property type="taxonomic scope" value="Bacteria"/>
</dbReference>
<dbReference type="InterPro" id="IPR036291">
    <property type="entry name" value="NAD(P)-bd_dom_sf"/>
</dbReference>
<reference evidence="3 4" key="1">
    <citation type="journal article" date="2014" name="Genome Announc.">
        <title>Draft Genome Sequences of Two Vibrionaceae Species, Vibrio ponticus C121 and Photobacterium aphoticum C119, Isolated as Coral Reef Microbiota.</title>
        <authorList>
            <person name="Al-saari N."/>
            <person name="Meirelles P.M."/>
            <person name="Mino S."/>
            <person name="Suda W."/>
            <person name="Oshima K."/>
            <person name="Hattori M."/>
            <person name="Ohkuma M."/>
            <person name="Thompson F.L."/>
            <person name="Gomez-Gil B."/>
            <person name="Sawabe T."/>
            <person name="Sawabe T."/>
        </authorList>
    </citation>
    <scope>NUCLEOTIDE SEQUENCE [LARGE SCALE GENOMIC DNA]</scope>
    <source>
        <strain evidence="3 4">JCM 19237</strain>
    </source>
</reference>